<gene>
    <name evidence="8" type="ORF">Q757_01510</name>
</gene>
<dbReference type="PANTHER" id="PTHR22748:SF6">
    <property type="entry name" value="DNA-(APURINIC OR APYRIMIDINIC SITE) ENDONUCLEASE"/>
    <property type="match status" value="1"/>
</dbReference>
<dbReference type="EMBL" id="AXCV01000034">
    <property type="protein sequence ID" value="KGO32352.1"/>
    <property type="molecule type" value="Genomic_DNA"/>
</dbReference>
<proteinExistence type="inferred from homology"/>
<comment type="similarity">
    <text evidence="3">Belongs to the DNA repair enzymes AP/ExoA family.</text>
</comment>
<dbReference type="CDD" id="cd09087">
    <property type="entry name" value="Ape1-like_AP-endo"/>
    <property type="match status" value="1"/>
</dbReference>
<evidence type="ECO:0000256" key="6">
    <source>
        <dbReference type="ARBA" id="ARBA00022842"/>
    </source>
</evidence>
<dbReference type="PROSITE" id="PS51435">
    <property type="entry name" value="AP_NUCLEASE_F1_4"/>
    <property type="match status" value="1"/>
</dbReference>
<evidence type="ECO:0000259" key="7">
    <source>
        <dbReference type="Pfam" id="PF03372"/>
    </source>
</evidence>
<dbReference type="Proteomes" id="UP000030023">
    <property type="component" value="Unassembled WGS sequence"/>
</dbReference>
<organism evidence="8 9">
    <name type="scientific">Oenococcus alcoholitolerans</name>
    <dbReference type="NCBI Taxonomy" id="931074"/>
    <lineage>
        <taxon>Bacteria</taxon>
        <taxon>Bacillati</taxon>
        <taxon>Bacillota</taxon>
        <taxon>Bacilli</taxon>
        <taxon>Lactobacillales</taxon>
        <taxon>Lactobacillaceae</taxon>
        <taxon>Oenococcus</taxon>
    </lineage>
</organism>
<reference evidence="8 9" key="1">
    <citation type="journal article" date="2014" name="Antonie Van Leeuwenhoek">
        <title>Oenococcus alcoholitolerans sp. nov., a lactic acid bacteria isolated from cachaca and ethanol fermentation processes.</title>
        <authorList>
            <person name="Badotti F."/>
            <person name="Moreira A.P."/>
            <person name="Tonon L.A."/>
            <person name="de Lucena B.T."/>
            <person name="Gomes Fde C."/>
            <person name="Kruger R."/>
            <person name="Thompson C.C."/>
            <person name="de Morais M.A.Jr."/>
            <person name="Rosa C.A."/>
            <person name="Thompson F.L."/>
        </authorList>
    </citation>
    <scope>NUCLEOTIDE SEQUENCE [LARGE SCALE GENOMIC DNA]</scope>
    <source>
        <strain evidence="8 9">UFRJ-M7.2.18</strain>
    </source>
</reference>
<evidence type="ECO:0000256" key="5">
    <source>
        <dbReference type="ARBA" id="ARBA00022801"/>
    </source>
</evidence>
<evidence type="ECO:0000256" key="2">
    <source>
        <dbReference type="ARBA" id="ARBA00001946"/>
    </source>
</evidence>
<keyword evidence="4" id="KW-0479">Metal-binding</keyword>
<dbReference type="NCBIfam" id="TIGR00195">
    <property type="entry name" value="exoDNase_III"/>
    <property type="match status" value="1"/>
</dbReference>
<keyword evidence="5" id="KW-0378">Hydrolase</keyword>
<dbReference type="InterPro" id="IPR005135">
    <property type="entry name" value="Endo/exonuclease/phosphatase"/>
</dbReference>
<dbReference type="PANTHER" id="PTHR22748">
    <property type="entry name" value="AP ENDONUCLEASE"/>
    <property type="match status" value="1"/>
</dbReference>
<dbReference type="InterPro" id="IPR020848">
    <property type="entry name" value="AP_endonuclease_F1_CS"/>
</dbReference>
<protein>
    <submittedName>
        <fullName evidence="8">Exodeoxyribonuclease</fullName>
    </submittedName>
</protein>
<evidence type="ECO:0000313" key="8">
    <source>
        <dbReference type="EMBL" id="KGO32352.1"/>
    </source>
</evidence>
<evidence type="ECO:0000256" key="4">
    <source>
        <dbReference type="ARBA" id="ARBA00022723"/>
    </source>
</evidence>
<accession>A0ABR4XS99</accession>
<dbReference type="SUPFAM" id="SSF56219">
    <property type="entry name" value="DNase I-like"/>
    <property type="match status" value="1"/>
</dbReference>
<keyword evidence="9" id="KW-1185">Reference proteome</keyword>
<keyword evidence="6" id="KW-0460">Magnesium</keyword>
<feature type="domain" description="Endonuclease/exonuclease/phosphatase" evidence="7">
    <location>
        <begin position="4"/>
        <end position="244"/>
    </location>
</feature>
<dbReference type="Gene3D" id="3.60.10.10">
    <property type="entry name" value="Endonuclease/exonuclease/phosphatase"/>
    <property type="match status" value="1"/>
</dbReference>
<comment type="caution">
    <text evidence="8">The sequence shown here is derived from an EMBL/GenBank/DDBJ whole genome shotgun (WGS) entry which is preliminary data.</text>
</comment>
<evidence type="ECO:0000313" key="9">
    <source>
        <dbReference type="Proteomes" id="UP000030023"/>
    </source>
</evidence>
<evidence type="ECO:0000256" key="1">
    <source>
        <dbReference type="ARBA" id="ARBA00001936"/>
    </source>
</evidence>
<dbReference type="NCBIfam" id="TIGR00633">
    <property type="entry name" value="xth"/>
    <property type="match status" value="1"/>
</dbReference>
<evidence type="ECO:0000256" key="3">
    <source>
        <dbReference type="ARBA" id="ARBA00007092"/>
    </source>
</evidence>
<dbReference type="PROSITE" id="PS00728">
    <property type="entry name" value="AP_NUCLEASE_F1_3"/>
    <property type="match status" value="1"/>
</dbReference>
<comment type="cofactor">
    <cofactor evidence="1">
        <name>Mn(2+)</name>
        <dbReference type="ChEBI" id="CHEBI:29035"/>
    </cofactor>
</comment>
<name>A0ABR4XS99_9LACO</name>
<sequence>MKFISWNIDSLNAAIEHKSKRGEMTYATLKQIAAAKPDFFSIQETKLPQTGLSKKQDEVLEELFPDYLRFIRNSTPPAKKGYAGVLTLTKHQPVTYEKPVLGAPDTMDEEGRILLLEYPDFYLLNIYTPNSGQGLKRLPERGQWDDRFYDYLQALKAKKTVIFSGDLNVAHQEIDLKHPDTNHQSAGFTDQEREKFDHLLKSGFVDSWRFQHPDQAQYSWWSQRNVTAKANNSGWRIDYFLISDQQKNWIKKTGMIDTGARADHAPIYLEIEKIKPPQRFYFCSFSFCS</sequence>
<dbReference type="InterPro" id="IPR036691">
    <property type="entry name" value="Endo/exonu/phosph_ase_sf"/>
</dbReference>
<dbReference type="Pfam" id="PF03372">
    <property type="entry name" value="Exo_endo_phos"/>
    <property type="match status" value="1"/>
</dbReference>
<dbReference type="InterPro" id="IPR004808">
    <property type="entry name" value="AP_endonuc_1"/>
</dbReference>
<comment type="cofactor">
    <cofactor evidence="2">
        <name>Mg(2+)</name>
        <dbReference type="ChEBI" id="CHEBI:18420"/>
    </cofactor>
</comment>